<dbReference type="SMART" id="SM00469">
    <property type="entry name" value="WIF"/>
    <property type="match status" value="1"/>
</dbReference>
<dbReference type="KEGG" id="tut:107366304"/>
<dbReference type="AlphaFoldDB" id="T1KQ50"/>
<dbReference type="InterPro" id="IPR038677">
    <property type="entry name" value="WIF_sf"/>
</dbReference>
<protein>
    <recommendedName>
        <fullName evidence="4">WIF domain-containing protein</fullName>
    </recommendedName>
</protein>
<feature type="domain" description="WIF" evidence="4">
    <location>
        <begin position="28"/>
        <end position="158"/>
    </location>
</feature>
<accession>T1KQ50</accession>
<sequence length="211" mass="24537">MLASTWFTTNLVVHLFLLIPFIHGFLNFYIDRQEVHRLIGLSSDIYYVKDGVVQEYPLGFEMNIQPHICDLNFTWKNLIKKKMPYSITFHFDNLHVLGMTYMNISRQGFVPTEAEVFSIGFPCTGKEDAEVHVAINVNITVMDSHEKVFLTLRRNRICSAGLAHTVSEDAYHLLTSPSRRQLHSLYMALFFLFLFVFIFAIIIYCCTRICH</sequence>
<dbReference type="STRING" id="32264.T1KQ50"/>
<feature type="transmembrane region" description="Helical" evidence="3">
    <location>
        <begin position="12"/>
        <end position="30"/>
    </location>
</feature>
<keyword evidence="6" id="KW-1185">Reference proteome</keyword>
<evidence type="ECO:0000256" key="1">
    <source>
        <dbReference type="ARBA" id="ARBA00022729"/>
    </source>
</evidence>
<proteinExistence type="predicted"/>
<keyword evidence="1" id="KW-0732">Signal</keyword>
<dbReference type="HOGENOM" id="CLU_092580_0_0_1"/>
<dbReference type="EMBL" id="CAEY01000346">
    <property type="status" value="NOT_ANNOTATED_CDS"/>
    <property type="molecule type" value="Genomic_DNA"/>
</dbReference>
<feature type="transmembrane region" description="Helical" evidence="3">
    <location>
        <begin position="185"/>
        <end position="204"/>
    </location>
</feature>
<keyword evidence="3" id="KW-1133">Transmembrane helix</keyword>
<reference evidence="5" key="2">
    <citation type="submission" date="2015-06" db="UniProtKB">
        <authorList>
            <consortium name="EnsemblMetazoa"/>
        </authorList>
    </citation>
    <scope>IDENTIFICATION</scope>
</reference>
<evidence type="ECO:0000256" key="3">
    <source>
        <dbReference type="SAM" id="Phobius"/>
    </source>
</evidence>
<name>T1KQ50_TETUR</name>
<keyword evidence="2" id="KW-0325">Glycoprotein</keyword>
<dbReference type="Pfam" id="PF02019">
    <property type="entry name" value="WIF"/>
    <property type="match status" value="1"/>
</dbReference>
<gene>
    <name evidence="5" type="primary">107366304</name>
</gene>
<dbReference type="OMA" id="CCTRICH"/>
<dbReference type="PROSITE" id="PS50814">
    <property type="entry name" value="WIF"/>
    <property type="match status" value="1"/>
</dbReference>
<keyword evidence="3" id="KW-0812">Transmembrane</keyword>
<dbReference type="eggNOG" id="KOG1024">
    <property type="taxonomic scope" value="Eukaryota"/>
</dbReference>
<dbReference type="Gene3D" id="2.60.40.2170">
    <property type="entry name" value="Wnt, WIF domain"/>
    <property type="match status" value="1"/>
</dbReference>
<organism evidence="5 6">
    <name type="scientific">Tetranychus urticae</name>
    <name type="common">Two-spotted spider mite</name>
    <dbReference type="NCBI Taxonomy" id="32264"/>
    <lineage>
        <taxon>Eukaryota</taxon>
        <taxon>Metazoa</taxon>
        <taxon>Ecdysozoa</taxon>
        <taxon>Arthropoda</taxon>
        <taxon>Chelicerata</taxon>
        <taxon>Arachnida</taxon>
        <taxon>Acari</taxon>
        <taxon>Acariformes</taxon>
        <taxon>Trombidiformes</taxon>
        <taxon>Prostigmata</taxon>
        <taxon>Eleutherengona</taxon>
        <taxon>Raphignathae</taxon>
        <taxon>Tetranychoidea</taxon>
        <taxon>Tetranychidae</taxon>
        <taxon>Tetranychus</taxon>
    </lineage>
</organism>
<dbReference type="InterPro" id="IPR003306">
    <property type="entry name" value="WIF"/>
</dbReference>
<dbReference type="EnsemblMetazoa" id="tetur17g02860.1">
    <property type="protein sequence ID" value="tetur17g02860.1"/>
    <property type="gene ID" value="tetur17g02860"/>
</dbReference>
<evidence type="ECO:0000313" key="6">
    <source>
        <dbReference type="Proteomes" id="UP000015104"/>
    </source>
</evidence>
<evidence type="ECO:0000259" key="4">
    <source>
        <dbReference type="PROSITE" id="PS50814"/>
    </source>
</evidence>
<dbReference type="OrthoDB" id="6516575at2759"/>
<keyword evidence="3" id="KW-0472">Membrane</keyword>
<reference evidence="6" key="1">
    <citation type="submission" date="2011-08" db="EMBL/GenBank/DDBJ databases">
        <authorList>
            <person name="Rombauts S."/>
        </authorList>
    </citation>
    <scope>NUCLEOTIDE SEQUENCE</scope>
    <source>
        <strain evidence="6">London</strain>
    </source>
</reference>
<dbReference type="Proteomes" id="UP000015104">
    <property type="component" value="Unassembled WGS sequence"/>
</dbReference>
<evidence type="ECO:0000313" key="5">
    <source>
        <dbReference type="EnsemblMetazoa" id="tetur17g02860.1"/>
    </source>
</evidence>
<evidence type="ECO:0000256" key="2">
    <source>
        <dbReference type="ARBA" id="ARBA00023180"/>
    </source>
</evidence>